<reference evidence="4 5" key="1">
    <citation type="submission" date="2019-06" db="EMBL/GenBank/DDBJ databases">
        <title>Complete genome sequence of Methanoculleus chikugoensis strain MG62.</title>
        <authorList>
            <person name="Asakawa S."/>
            <person name="Dianou D."/>
        </authorList>
    </citation>
    <scope>NUCLEOTIDE SEQUENCE [LARGE SCALE GENOMIC DNA]</scope>
    <source>
        <strain evidence="4 5">MG62</strain>
    </source>
</reference>
<proteinExistence type="predicted"/>
<dbReference type="EMBL" id="AP019781">
    <property type="protein sequence ID" value="BBL68089.1"/>
    <property type="molecule type" value="Genomic_DNA"/>
</dbReference>
<evidence type="ECO:0000259" key="2">
    <source>
        <dbReference type="Pfam" id="PF00329"/>
    </source>
</evidence>
<feature type="domain" description="NADH-quinone oxidoreductase subunit D" evidence="3">
    <location>
        <begin position="296"/>
        <end position="449"/>
    </location>
</feature>
<evidence type="ECO:0000256" key="1">
    <source>
        <dbReference type="ARBA" id="ARBA00023002"/>
    </source>
</evidence>
<dbReference type="InterPro" id="IPR052197">
    <property type="entry name" value="ComplexI_49kDa-like"/>
</dbReference>
<feature type="domain" description="NADH-quinone oxidoreductase subunit D" evidence="3">
    <location>
        <begin position="453"/>
        <end position="523"/>
    </location>
</feature>
<gene>
    <name evidence="4" type="ORF">MchiMG62_12700</name>
</gene>
<evidence type="ECO:0000313" key="5">
    <source>
        <dbReference type="Proteomes" id="UP000824969"/>
    </source>
</evidence>
<dbReference type="PANTHER" id="PTHR43485:SF1">
    <property type="entry name" value="FORMATE HYDROGENLYASE SUBUNIT 5-RELATED"/>
    <property type="match status" value="1"/>
</dbReference>
<dbReference type="InterPro" id="IPR001135">
    <property type="entry name" value="NADH_Q_OxRdtase_suD"/>
</dbReference>
<sequence>MTGREMVAEAGALAPGAVPEEVRPGEVLLRVAPGDVVRLCGTAAERGFELVDLTCVEGFDREGTAGLLYCMEKAGIPGTLTLSCTLDGESAPSVDCVFSSASWYERKIRDLFGIDFPGAFDRRRLVLHECYPEGFHPMKKSVPNRPFSPVTAIPPEEEYQFMPVEGKGVYQIPVGPVHAGIIEPGHFRFSAVGETVVNLEVRMFYKHRGIEKLAEGKRPDECVAVAEAVSGDESVANALGFALAVERIAGVAVPGRAEYLRTIYAELERIHSHLGSLAGMLVDVAYPVGASRFTVLREEIFRLNRDLTGSRFMRGAVRIGGVGADPSNDRLRALSYFLPGAEERFRESLRVVLASPTVIDRFATTGVVEPRFIRPLHLTGPTARASGSIRDVRRDHPYGAYADLAIPVRMLTGGDVLARFSLRASEVMDSLAMIRACLERLPDGPVMADVGGVPDGYARAMVESARGQNVHHVRVREGRIDRYSVRTASFCNWQAIQHAVMGNIVADFPVINKSLDLSYAGTDL</sequence>
<name>A0ABN5XI06_9EURY</name>
<feature type="domain" description="NADH:ubiquinone oxidoreductase 30kDa subunit" evidence="2">
    <location>
        <begin position="30"/>
        <end position="145"/>
    </location>
</feature>
<organism evidence="4 5">
    <name type="scientific">Methanoculleus chikugoensis</name>
    <dbReference type="NCBI Taxonomy" id="118126"/>
    <lineage>
        <taxon>Archaea</taxon>
        <taxon>Methanobacteriati</taxon>
        <taxon>Methanobacteriota</taxon>
        <taxon>Stenosarchaea group</taxon>
        <taxon>Methanomicrobia</taxon>
        <taxon>Methanomicrobiales</taxon>
        <taxon>Methanomicrobiaceae</taxon>
        <taxon>Methanoculleus</taxon>
    </lineage>
</organism>
<evidence type="ECO:0000259" key="3">
    <source>
        <dbReference type="Pfam" id="PF00346"/>
    </source>
</evidence>
<accession>A0ABN5XI06</accession>
<dbReference type="PANTHER" id="PTHR43485">
    <property type="entry name" value="HYDROGENASE-4 COMPONENT G"/>
    <property type="match status" value="1"/>
</dbReference>
<keyword evidence="1" id="KW-0560">Oxidoreductase</keyword>
<dbReference type="Pfam" id="PF00329">
    <property type="entry name" value="Complex1_30kDa"/>
    <property type="match status" value="1"/>
</dbReference>
<dbReference type="Pfam" id="PF00346">
    <property type="entry name" value="Complex1_49kDa"/>
    <property type="match status" value="2"/>
</dbReference>
<keyword evidence="5" id="KW-1185">Reference proteome</keyword>
<protein>
    <submittedName>
        <fullName evidence="4">Hydrogenase large subunit</fullName>
    </submittedName>
</protein>
<evidence type="ECO:0000313" key="4">
    <source>
        <dbReference type="EMBL" id="BBL68089.1"/>
    </source>
</evidence>
<dbReference type="InterPro" id="IPR001268">
    <property type="entry name" value="NADH_UbQ_OxRdtase_30kDa_su"/>
</dbReference>
<dbReference type="Proteomes" id="UP000824969">
    <property type="component" value="Chromosome"/>
</dbReference>